<proteinExistence type="predicted"/>
<reference evidence="1 2" key="1">
    <citation type="journal article" date="2019" name="Nat. Ecol. Evol.">
        <title>Megaphylogeny resolves global patterns of mushroom evolution.</title>
        <authorList>
            <person name="Varga T."/>
            <person name="Krizsan K."/>
            <person name="Foldi C."/>
            <person name="Dima B."/>
            <person name="Sanchez-Garcia M."/>
            <person name="Sanchez-Ramirez S."/>
            <person name="Szollosi G.J."/>
            <person name="Szarkandi J.G."/>
            <person name="Papp V."/>
            <person name="Albert L."/>
            <person name="Andreopoulos W."/>
            <person name="Angelini C."/>
            <person name="Antonin V."/>
            <person name="Barry K.W."/>
            <person name="Bougher N.L."/>
            <person name="Buchanan P."/>
            <person name="Buyck B."/>
            <person name="Bense V."/>
            <person name="Catcheside P."/>
            <person name="Chovatia M."/>
            <person name="Cooper J."/>
            <person name="Damon W."/>
            <person name="Desjardin D."/>
            <person name="Finy P."/>
            <person name="Geml J."/>
            <person name="Haridas S."/>
            <person name="Hughes K."/>
            <person name="Justo A."/>
            <person name="Karasinski D."/>
            <person name="Kautmanova I."/>
            <person name="Kiss B."/>
            <person name="Kocsube S."/>
            <person name="Kotiranta H."/>
            <person name="LaButti K.M."/>
            <person name="Lechner B.E."/>
            <person name="Liimatainen K."/>
            <person name="Lipzen A."/>
            <person name="Lukacs Z."/>
            <person name="Mihaltcheva S."/>
            <person name="Morgado L.N."/>
            <person name="Niskanen T."/>
            <person name="Noordeloos M.E."/>
            <person name="Ohm R.A."/>
            <person name="Ortiz-Santana B."/>
            <person name="Ovrebo C."/>
            <person name="Racz N."/>
            <person name="Riley R."/>
            <person name="Savchenko A."/>
            <person name="Shiryaev A."/>
            <person name="Soop K."/>
            <person name="Spirin V."/>
            <person name="Szebenyi C."/>
            <person name="Tomsovsky M."/>
            <person name="Tulloss R.E."/>
            <person name="Uehling J."/>
            <person name="Grigoriev I.V."/>
            <person name="Vagvolgyi C."/>
            <person name="Papp T."/>
            <person name="Martin F.M."/>
            <person name="Miettinen O."/>
            <person name="Hibbett D.S."/>
            <person name="Nagy L.G."/>
        </authorList>
    </citation>
    <scope>NUCLEOTIDE SEQUENCE [LARGE SCALE GENOMIC DNA]</scope>
    <source>
        <strain evidence="1 2">CBS 121175</strain>
    </source>
</reference>
<accession>A0A5C3KIL5</accession>
<gene>
    <name evidence="1" type="ORF">FA15DRAFT_659677</name>
</gene>
<evidence type="ECO:0000313" key="1">
    <source>
        <dbReference type="EMBL" id="TFK19717.1"/>
    </source>
</evidence>
<protein>
    <submittedName>
        <fullName evidence="1">Uncharacterized protein</fullName>
    </submittedName>
</protein>
<name>A0A5C3KIL5_COPMA</name>
<dbReference type="AlphaFoldDB" id="A0A5C3KIL5"/>
<dbReference type="Proteomes" id="UP000307440">
    <property type="component" value="Unassembled WGS sequence"/>
</dbReference>
<sequence>MATIPTVQANMSKFCEPDNATAVHATTGYRMWRNSQPTKVLQMLDFIKSQQGPVLLPERFKFSWKVQEFPQGTFTGTVRPESLPYMLYGSYKISNETMHQIAKATPGLQSIYFTKEAFYNCSVWRASLPADKRNDVPRAWFLWTSGADQQPVNGEDVNLNGPRNVCFLLKGVPHKSSSQVEDPSHPHYSYLNTKTPQDLDLLARFLHLIKTEGSPSLGCKDFKCGHVIAPHFTYFKEQDKIQARLKLTSQARREV</sequence>
<keyword evidence="2" id="KW-1185">Reference proteome</keyword>
<organism evidence="1 2">
    <name type="scientific">Coprinopsis marcescibilis</name>
    <name type="common">Agaric fungus</name>
    <name type="synonym">Psathyrella marcescibilis</name>
    <dbReference type="NCBI Taxonomy" id="230819"/>
    <lineage>
        <taxon>Eukaryota</taxon>
        <taxon>Fungi</taxon>
        <taxon>Dikarya</taxon>
        <taxon>Basidiomycota</taxon>
        <taxon>Agaricomycotina</taxon>
        <taxon>Agaricomycetes</taxon>
        <taxon>Agaricomycetidae</taxon>
        <taxon>Agaricales</taxon>
        <taxon>Agaricineae</taxon>
        <taxon>Psathyrellaceae</taxon>
        <taxon>Coprinopsis</taxon>
    </lineage>
</organism>
<dbReference type="EMBL" id="ML210328">
    <property type="protein sequence ID" value="TFK19717.1"/>
    <property type="molecule type" value="Genomic_DNA"/>
</dbReference>
<evidence type="ECO:0000313" key="2">
    <source>
        <dbReference type="Proteomes" id="UP000307440"/>
    </source>
</evidence>